<proteinExistence type="inferred from homology"/>
<evidence type="ECO:0000256" key="5">
    <source>
        <dbReference type="ARBA" id="ARBA00022692"/>
    </source>
</evidence>
<accession>A0A4P8YNM8</accession>
<evidence type="ECO:0000256" key="7">
    <source>
        <dbReference type="ARBA" id="ARBA00023136"/>
    </source>
</evidence>
<gene>
    <name evidence="9" type="ORF">FEM41_18765</name>
</gene>
<dbReference type="KEGG" id="izh:FEM41_18765"/>
<organism evidence="9 10">
    <name type="scientific">Jejubacter calystegiae</name>
    <dbReference type="NCBI Taxonomy" id="2579935"/>
    <lineage>
        <taxon>Bacteria</taxon>
        <taxon>Pseudomonadati</taxon>
        <taxon>Pseudomonadota</taxon>
        <taxon>Gammaproteobacteria</taxon>
        <taxon>Enterobacterales</taxon>
        <taxon>Enterobacteriaceae</taxon>
        <taxon>Jejubacter</taxon>
    </lineage>
</organism>
<evidence type="ECO:0000313" key="9">
    <source>
        <dbReference type="EMBL" id="QCT21548.1"/>
    </source>
</evidence>
<evidence type="ECO:0000256" key="4">
    <source>
        <dbReference type="ARBA" id="ARBA00022649"/>
    </source>
</evidence>
<name>A0A4P8YNM8_9ENTR</name>
<protein>
    <submittedName>
        <fullName evidence="9">Type I toxin-antitoxin system Hok family toxin</fullName>
    </submittedName>
</protein>
<keyword evidence="4" id="KW-1277">Toxin-antitoxin system</keyword>
<evidence type="ECO:0000256" key="1">
    <source>
        <dbReference type="ARBA" id="ARBA00004377"/>
    </source>
</evidence>
<keyword evidence="10" id="KW-1185">Reference proteome</keyword>
<evidence type="ECO:0000256" key="6">
    <source>
        <dbReference type="ARBA" id="ARBA00022989"/>
    </source>
</evidence>
<reference evidence="9 10" key="1">
    <citation type="submission" date="2019-05" db="EMBL/GenBank/DDBJ databases">
        <title>Complete genome sequence of Izhakiella calystegiae KSNA2, an endophyte isolated from beach morning glory (Calystegia soldanella).</title>
        <authorList>
            <person name="Jiang L."/>
            <person name="Jeong J.C."/>
            <person name="Kim C.Y."/>
            <person name="Kim D.H."/>
            <person name="Kim S.W."/>
            <person name="Lee j."/>
        </authorList>
    </citation>
    <scope>NUCLEOTIDE SEQUENCE [LARGE SCALE GENOMIC DNA]</scope>
    <source>
        <strain evidence="9 10">KSNA2</strain>
    </source>
</reference>
<dbReference type="PRINTS" id="PR00281">
    <property type="entry name" value="HOKGEFTOXIC"/>
</dbReference>
<evidence type="ECO:0000313" key="10">
    <source>
        <dbReference type="Proteomes" id="UP000302163"/>
    </source>
</evidence>
<sequence>MKQQKAILVALIVICITAFMVVLAMRKDLCGVRIRSGHMEISVFTACIALK</sequence>
<dbReference type="AlphaFoldDB" id="A0A4P8YNM8"/>
<evidence type="ECO:0000256" key="3">
    <source>
        <dbReference type="ARBA" id="ARBA00022519"/>
    </source>
</evidence>
<feature type="transmembrane region" description="Helical" evidence="8">
    <location>
        <begin position="6"/>
        <end position="25"/>
    </location>
</feature>
<evidence type="ECO:0000256" key="2">
    <source>
        <dbReference type="ARBA" id="ARBA00022475"/>
    </source>
</evidence>
<dbReference type="InterPro" id="IPR000021">
    <property type="entry name" value="Hok/gef_toxin"/>
</dbReference>
<dbReference type="OrthoDB" id="6556178at2"/>
<comment type="similarity">
    <text evidence="8">Belongs to the hok/gef family.</text>
</comment>
<dbReference type="EMBL" id="CP040428">
    <property type="protein sequence ID" value="QCT21548.1"/>
    <property type="molecule type" value="Genomic_DNA"/>
</dbReference>
<comment type="subcellular location">
    <subcellularLocation>
        <location evidence="1 8">Cell inner membrane</location>
        <topology evidence="1 8">Single-pass membrane protein</topology>
    </subcellularLocation>
</comment>
<keyword evidence="7 8" id="KW-0472">Membrane</keyword>
<dbReference type="Pfam" id="PF01848">
    <property type="entry name" value="HOK_GEF"/>
    <property type="match status" value="1"/>
</dbReference>
<keyword evidence="2" id="KW-1003">Cell membrane</keyword>
<evidence type="ECO:0000256" key="8">
    <source>
        <dbReference type="RuleBase" id="RU221113"/>
    </source>
</evidence>
<keyword evidence="6 8" id="KW-1133">Transmembrane helix</keyword>
<dbReference type="GO" id="GO:0005886">
    <property type="term" value="C:plasma membrane"/>
    <property type="evidence" value="ECO:0007669"/>
    <property type="project" value="UniProtKB-SubCell"/>
</dbReference>
<dbReference type="Proteomes" id="UP000302163">
    <property type="component" value="Chromosome"/>
</dbReference>
<keyword evidence="3" id="KW-0997">Cell inner membrane</keyword>
<keyword evidence="5 8" id="KW-0812">Transmembrane</keyword>
<dbReference type="RefSeq" id="WP_138097704.1">
    <property type="nucleotide sequence ID" value="NZ_CP040428.1"/>
</dbReference>